<dbReference type="Proteomes" id="UP000580250">
    <property type="component" value="Unassembled WGS sequence"/>
</dbReference>
<evidence type="ECO:0000313" key="3">
    <source>
        <dbReference type="EMBL" id="CAD2148989.1"/>
    </source>
</evidence>
<evidence type="ECO:0000313" key="2">
    <source>
        <dbReference type="EMBL" id="CAD2144513.1"/>
    </source>
</evidence>
<dbReference type="OrthoDB" id="5817197at2759"/>
<gene>
    <name evidence="2" type="ORF">MENT_LOCUS7974</name>
    <name evidence="3" type="ORF">MENT_LOCUS9545</name>
</gene>
<comment type="caution">
    <text evidence="3">The sequence shown here is derived from an EMBL/GenBank/DDBJ whole genome shotgun (WGS) entry which is preliminary data.</text>
</comment>
<feature type="compositionally biased region" description="Basic residues" evidence="1">
    <location>
        <begin position="42"/>
        <end position="51"/>
    </location>
</feature>
<proteinExistence type="predicted"/>
<name>A0A6V7U8H1_MELEN</name>
<sequence length="67" mass="7636">MRGAQNGDWFSGVEAFWNYIRSDNYRRLYESHPVGIGSPPPKRSKEKKISRSGKGGDVHSRGQSKER</sequence>
<accession>A0A6V7U8H1</accession>
<evidence type="ECO:0000313" key="4">
    <source>
        <dbReference type="Proteomes" id="UP000580250"/>
    </source>
</evidence>
<evidence type="ECO:0000256" key="1">
    <source>
        <dbReference type="SAM" id="MobiDB-lite"/>
    </source>
</evidence>
<protein>
    <submittedName>
        <fullName evidence="3">Uncharacterized protein</fullName>
    </submittedName>
</protein>
<reference evidence="3 4" key="1">
    <citation type="submission" date="2020-08" db="EMBL/GenBank/DDBJ databases">
        <authorList>
            <person name="Koutsovoulos G."/>
            <person name="Danchin GJ E."/>
        </authorList>
    </citation>
    <scope>NUCLEOTIDE SEQUENCE [LARGE SCALE GENOMIC DNA]</scope>
</reference>
<dbReference type="AlphaFoldDB" id="A0A6V7U8H1"/>
<dbReference type="EMBL" id="CAJEWN010000033">
    <property type="protein sequence ID" value="CAD2144513.1"/>
    <property type="molecule type" value="Genomic_DNA"/>
</dbReference>
<feature type="compositionally biased region" description="Basic and acidic residues" evidence="1">
    <location>
        <begin position="54"/>
        <end position="67"/>
    </location>
</feature>
<organism evidence="3 4">
    <name type="scientific">Meloidogyne enterolobii</name>
    <name type="common">Root-knot nematode worm</name>
    <name type="synonym">Meloidogyne mayaguensis</name>
    <dbReference type="NCBI Taxonomy" id="390850"/>
    <lineage>
        <taxon>Eukaryota</taxon>
        <taxon>Metazoa</taxon>
        <taxon>Ecdysozoa</taxon>
        <taxon>Nematoda</taxon>
        <taxon>Chromadorea</taxon>
        <taxon>Rhabditida</taxon>
        <taxon>Tylenchina</taxon>
        <taxon>Tylenchomorpha</taxon>
        <taxon>Tylenchoidea</taxon>
        <taxon>Meloidogynidae</taxon>
        <taxon>Meloidogyninae</taxon>
        <taxon>Meloidogyne</taxon>
    </lineage>
</organism>
<dbReference type="EMBL" id="CAJEWN010000042">
    <property type="protein sequence ID" value="CAD2148989.1"/>
    <property type="molecule type" value="Genomic_DNA"/>
</dbReference>
<feature type="region of interest" description="Disordered" evidence="1">
    <location>
        <begin position="30"/>
        <end position="67"/>
    </location>
</feature>